<dbReference type="RefSeq" id="WP_108825749.1">
    <property type="nucleotide sequence ID" value="NZ_CP023004.1"/>
</dbReference>
<dbReference type="EMBL" id="CP023004">
    <property type="protein sequence ID" value="AWI09934.1"/>
    <property type="molecule type" value="Genomic_DNA"/>
</dbReference>
<dbReference type="Proteomes" id="UP000244896">
    <property type="component" value="Chromosome"/>
</dbReference>
<name>A0A2U8E5U9_9BACT</name>
<dbReference type="KEGG" id="elut:CKA38_12355"/>
<reference evidence="2 3" key="1">
    <citation type="journal article" date="2018" name="Syst. Appl. Microbiol.">
        <title>Ereboglobus luteus gen. nov. sp. nov. from cockroach guts, and new insights into the oxygen relationship of the genera Opitutus and Didymococcus (Verrucomicrobia: Opitutaceae).</title>
        <authorList>
            <person name="Tegtmeier D."/>
            <person name="Belitz A."/>
            <person name="Radek R."/>
            <person name="Heimerl T."/>
            <person name="Brune A."/>
        </authorList>
    </citation>
    <scope>NUCLEOTIDE SEQUENCE [LARGE SCALE GENOMIC DNA]</scope>
    <source>
        <strain evidence="2 3">Ho45</strain>
    </source>
</reference>
<proteinExistence type="predicted"/>
<feature type="region of interest" description="Disordered" evidence="1">
    <location>
        <begin position="215"/>
        <end position="238"/>
    </location>
</feature>
<dbReference type="OrthoDB" id="189114at2"/>
<evidence type="ECO:0000256" key="1">
    <source>
        <dbReference type="SAM" id="MobiDB-lite"/>
    </source>
</evidence>
<dbReference type="AlphaFoldDB" id="A0A2U8E5U9"/>
<keyword evidence="3" id="KW-1185">Reference proteome</keyword>
<accession>A0A2U8E5U9</accession>
<evidence type="ECO:0008006" key="4">
    <source>
        <dbReference type="Google" id="ProtNLM"/>
    </source>
</evidence>
<organism evidence="2 3">
    <name type="scientific">Ereboglobus luteus</name>
    <dbReference type="NCBI Taxonomy" id="1796921"/>
    <lineage>
        <taxon>Bacteria</taxon>
        <taxon>Pseudomonadati</taxon>
        <taxon>Verrucomicrobiota</taxon>
        <taxon>Opitutia</taxon>
        <taxon>Opitutales</taxon>
        <taxon>Opitutaceae</taxon>
        <taxon>Ereboglobus</taxon>
    </lineage>
</organism>
<protein>
    <recommendedName>
        <fullName evidence="4">CobW/HypB/UreG nucleotide-binding domain-containing protein</fullName>
    </recommendedName>
</protein>
<evidence type="ECO:0000313" key="2">
    <source>
        <dbReference type="EMBL" id="AWI09934.1"/>
    </source>
</evidence>
<evidence type="ECO:0000313" key="3">
    <source>
        <dbReference type="Proteomes" id="UP000244896"/>
    </source>
</evidence>
<gene>
    <name evidence="2" type="ORF">CKA38_12355</name>
</gene>
<sequence length="269" mass="30082">MNDISKPFVYLVIGATGSGRRGMLADILAEGLDAGDRPLVMLAENEAADAADASLGEIARWQWRAQGGGPEGLDGRIEAEGVDIAGRTHVFFVTDGRRNPIDQIEALKPWLTEAGGELARVVCVVNCQLAEQNRSLMTWYDACIHFSDIVLLARRDGVTNKWVSDFQARYKNKFYPCLFEFVKDGRVRNPSLVLEPEARRMSHYFEEADYELAGGGDIEEGIDDDDKPRKRQSDEEIEVTEQLDEYLARRAGGRRVKEIPDIAKFLDAD</sequence>